<accession>C6SDZ7</accession>
<protein>
    <submittedName>
        <fullName evidence="1">Uncharacterized protein</fullName>
    </submittedName>
</protein>
<organism evidence="1">
    <name type="scientific">Neisseria meningitidis alpha153</name>
    <dbReference type="NCBI Taxonomy" id="663926"/>
    <lineage>
        <taxon>Bacteria</taxon>
        <taxon>Pseudomonadati</taxon>
        <taxon>Pseudomonadota</taxon>
        <taxon>Betaproteobacteria</taxon>
        <taxon>Neisseriales</taxon>
        <taxon>Neisseriaceae</taxon>
        <taxon>Neisseria</taxon>
    </lineage>
</organism>
<reference evidence="1" key="1">
    <citation type="journal article" date="2008" name="Proc. Natl. Acad. Sci. U.S.A.">
        <title>Whole-genome comparison of disease and carriage strains provides insights into virulence evolution in Neisseria meningitidis.</title>
        <authorList>
            <person name="Schoen C."/>
            <person name="Blom J."/>
            <person name="Claus H."/>
            <person name="Schramm-Glueck A."/>
            <person name="Brandt P."/>
            <person name="Mueller T."/>
            <person name="Goesmann A."/>
            <person name="Joseph B."/>
            <person name="Konietzny S."/>
            <person name="Kurzai O."/>
            <person name="Schmitt C."/>
            <person name="Friedrich T."/>
            <person name="Linke B."/>
            <person name="Vogel U."/>
            <person name="Frosch M."/>
        </authorList>
    </citation>
    <scope>NUCLEOTIDE SEQUENCE</scope>
    <source>
        <strain evidence="1">Alpha153</strain>
    </source>
</reference>
<evidence type="ECO:0000313" key="1">
    <source>
        <dbReference type="EMBL" id="CBA07600.1"/>
    </source>
</evidence>
<name>C6SDZ7_NEIME</name>
<dbReference type="AlphaFoldDB" id="C6SDZ7"/>
<sequence>MRNWKRCKFEMQAGYSYPTKIFDASIVSEKPLLENVGFENPTYGKKL</sequence>
<gene>
    <name evidence="1" type="ORF">NME_1515</name>
</gene>
<proteinExistence type="predicted"/>
<dbReference type="EMBL" id="AM889137">
    <property type="protein sequence ID" value="CBA07600.1"/>
    <property type="molecule type" value="Genomic_DNA"/>
</dbReference>